<evidence type="ECO:0000256" key="6">
    <source>
        <dbReference type="ARBA" id="ARBA00019762"/>
    </source>
</evidence>
<feature type="region of interest" description="Disordered" evidence="23">
    <location>
        <begin position="401"/>
        <end position="425"/>
    </location>
</feature>
<dbReference type="Proteomes" id="UP000018001">
    <property type="component" value="Unassembled WGS sequence"/>
</dbReference>
<keyword evidence="11 24" id="KW-0732">Signal</keyword>
<keyword evidence="12" id="KW-0378">Hydrolase</keyword>
<evidence type="ECO:0000256" key="24">
    <source>
        <dbReference type="SAM" id="SignalP"/>
    </source>
</evidence>
<keyword evidence="17" id="KW-0961">Cell wall biogenesis/degradation</keyword>
<keyword evidence="18" id="KW-0624">Polysaccharide degradation</keyword>
<dbReference type="HOGENOM" id="CLU_028820_1_1_1"/>
<evidence type="ECO:0000256" key="15">
    <source>
        <dbReference type="ARBA" id="ARBA00023277"/>
    </source>
</evidence>
<dbReference type="GO" id="GO:0000272">
    <property type="term" value="P:polysaccharide catabolic process"/>
    <property type="evidence" value="ECO:0007669"/>
    <property type="project" value="UniProtKB-KW"/>
</dbReference>
<evidence type="ECO:0000313" key="26">
    <source>
        <dbReference type="Proteomes" id="UP000018001"/>
    </source>
</evidence>
<comment type="function">
    <text evidence="19">Glucanases play a role in cell expansion during growth, in cell-cell fusion during mating, and in spore release during sporulation. This enzyme may be involved in beta-glucan degradation and also function biosynthetically as a transglycosylase.</text>
</comment>
<dbReference type="PANTHER" id="PTHR16631:SF13">
    <property type="entry name" value="GLUCAN ENDO-1,3-BETA-GLUCOSIDASE EGLC-RELATED"/>
    <property type="match status" value="1"/>
</dbReference>
<dbReference type="GO" id="GO:0042973">
    <property type="term" value="F:glucan endo-1,3-beta-D-glucosidase activity"/>
    <property type="evidence" value="ECO:0007669"/>
    <property type="project" value="UniProtKB-EC"/>
</dbReference>
<dbReference type="EC" id="3.2.1.39" evidence="5"/>
<keyword evidence="13" id="KW-0472">Membrane</keyword>
<comment type="catalytic activity">
    <reaction evidence="1">
        <text>Hydrolysis of (1-&gt;3)-beta-D-glucosidic linkages in (1-&gt;3)-beta-D-glucans.</text>
        <dbReference type="EC" id="3.2.1.39"/>
    </reaction>
</comment>
<dbReference type="GO" id="GO:0009986">
    <property type="term" value="C:cell surface"/>
    <property type="evidence" value="ECO:0007669"/>
    <property type="project" value="TreeGrafter"/>
</dbReference>
<evidence type="ECO:0000256" key="14">
    <source>
        <dbReference type="ARBA" id="ARBA00023180"/>
    </source>
</evidence>
<dbReference type="GO" id="GO:0071555">
    <property type="term" value="P:cell wall organization"/>
    <property type="evidence" value="ECO:0007669"/>
    <property type="project" value="UniProtKB-KW"/>
</dbReference>
<dbReference type="InterPro" id="IPR000490">
    <property type="entry name" value="Glyco_hydro_17"/>
</dbReference>
<dbReference type="GO" id="GO:0009277">
    <property type="term" value="C:fungal-type cell wall"/>
    <property type="evidence" value="ECO:0007669"/>
    <property type="project" value="TreeGrafter"/>
</dbReference>
<feature type="chain" id="PRO_5004733168" description="Probable glucan endo-1,3-beta-glucosidase eglC" evidence="24">
    <location>
        <begin position="19"/>
        <end position="467"/>
    </location>
</feature>
<evidence type="ECO:0000256" key="1">
    <source>
        <dbReference type="ARBA" id="ARBA00000382"/>
    </source>
</evidence>
<dbReference type="Gene3D" id="3.20.20.80">
    <property type="entry name" value="Glycosidases"/>
    <property type="match status" value="1"/>
</dbReference>
<keyword evidence="15" id="KW-0119">Carbohydrate metabolism</keyword>
<dbReference type="InterPro" id="IPR017853">
    <property type="entry name" value="GH"/>
</dbReference>
<evidence type="ECO:0000313" key="25">
    <source>
        <dbReference type="EMBL" id="GAD96622.1"/>
    </source>
</evidence>
<keyword evidence="14" id="KW-0325">Glycoprotein</keyword>
<dbReference type="GO" id="GO:0005886">
    <property type="term" value="C:plasma membrane"/>
    <property type="evidence" value="ECO:0007669"/>
    <property type="project" value="UniProtKB-SubCell"/>
</dbReference>
<keyword evidence="16" id="KW-0449">Lipoprotein</keyword>
<dbReference type="FunFam" id="3.20.20.80:FF:000233">
    <property type="entry name" value="Probable glucan endo-1,3-beta-glucosidase eglC"/>
    <property type="match status" value="1"/>
</dbReference>
<dbReference type="PANTHER" id="PTHR16631">
    <property type="entry name" value="GLUCAN 1,3-BETA-GLUCOSIDASE"/>
    <property type="match status" value="1"/>
</dbReference>
<evidence type="ECO:0000256" key="21">
    <source>
        <dbReference type="ARBA" id="ARBA00032906"/>
    </source>
</evidence>
<evidence type="ECO:0000256" key="3">
    <source>
        <dbReference type="ARBA" id="ARBA00004609"/>
    </source>
</evidence>
<comment type="subcellular location">
    <subcellularLocation>
        <location evidence="3">Cell membrane</location>
        <topology evidence="3">Lipid-anchor</topology>
        <topology evidence="3">GPI-anchor</topology>
    </subcellularLocation>
    <subcellularLocation>
        <location evidence="2">Secreted</location>
        <location evidence="2">Cell wall</location>
    </subcellularLocation>
</comment>
<evidence type="ECO:0000256" key="20">
    <source>
        <dbReference type="ARBA" id="ARBA00032134"/>
    </source>
</evidence>
<feature type="signal peptide" evidence="24">
    <location>
        <begin position="1"/>
        <end position="18"/>
    </location>
</feature>
<dbReference type="InterPro" id="IPR050732">
    <property type="entry name" value="Beta-glucan_modifiers"/>
</dbReference>
<dbReference type="GO" id="GO:0005576">
    <property type="term" value="C:extracellular region"/>
    <property type="evidence" value="ECO:0007669"/>
    <property type="project" value="TreeGrafter"/>
</dbReference>
<feature type="compositionally biased region" description="Gly residues" evidence="23">
    <location>
        <begin position="404"/>
        <end position="416"/>
    </location>
</feature>
<evidence type="ECO:0000256" key="7">
    <source>
        <dbReference type="ARBA" id="ARBA00022475"/>
    </source>
</evidence>
<keyword evidence="10" id="KW-0336">GPI-anchor</keyword>
<sequence length="467" mass="46870">MQYSQLLAFALSLATTNAAYQGFNYGATKPDGSYRQQADFQQQFQTAKNLVGTSGDFTSARLYTTVQGGTTNDVTSAIPAAIQEETSLLLGLWVSGGEEQFNNELTALKSAISTYGESFSKLVVGISVGSEDLYRNSPTGIQAKAGIGAEPDTVISYIKQVREAIANTPLSGAQIGHVDTWTAWANTSNSAVSEACDWIGVDAYPYFQNTQANSINDAKGLFDDAIAQVTKGASGKEIWITETGWPVSGPQENQATANIANAKTYWDQVGCPLFGKTNTWWYILQDAPVSPSFGVVGEQLSTTPLFDLTCGNTTTSTKNASSASSAAATPAGVANATGAGAGAGASSAAAAIPAASAGSSSGAEPCETEGVTPGAAGAASGAAAGSNSTGAYIPTASGVRPAGAGAGAQGGQGAQGNNGTYTVAAKPTLSPSNTAGAAASQFTNGAASSSGSMIAAIGAIFAVVQAL</sequence>
<dbReference type="FunCoup" id="V5G6X7">
    <property type="interactions" value="404"/>
</dbReference>
<dbReference type="EMBL" id="BAUL01000171">
    <property type="protein sequence ID" value="GAD96622.1"/>
    <property type="molecule type" value="Genomic_DNA"/>
</dbReference>
<accession>V5G6X7</accession>
<dbReference type="SUPFAM" id="SSF51445">
    <property type="entry name" value="(Trans)glycosidases"/>
    <property type="match status" value="1"/>
</dbReference>
<protein>
    <recommendedName>
        <fullName evidence="6">Probable glucan endo-1,3-beta-glucosidase eglC</fullName>
        <ecNumber evidence="5">3.2.1.39</ecNumber>
    </recommendedName>
    <alternativeName>
        <fullName evidence="20">Endo-1,3-beta-glucanase eglC</fullName>
    </alternativeName>
    <alternativeName>
        <fullName evidence="21">Laminarinase eglC</fullName>
    </alternativeName>
</protein>
<dbReference type="InParanoid" id="V5G6X7"/>
<dbReference type="OrthoDB" id="77201at2759"/>
<evidence type="ECO:0000256" key="9">
    <source>
        <dbReference type="ARBA" id="ARBA00022525"/>
    </source>
</evidence>
<evidence type="ECO:0000256" key="19">
    <source>
        <dbReference type="ARBA" id="ARBA00025152"/>
    </source>
</evidence>
<proteinExistence type="inferred from homology"/>
<dbReference type="GO" id="GO:0098552">
    <property type="term" value="C:side of membrane"/>
    <property type="evidence" value="ECO:0007669"/>
    <property type="project" value="UniProtKB-KW"/>
</dbReference>
<keyword evidence="7" id="KW-1003">Cell membrane</keyword>
<evidence type="ECO:0000256" key="10">
    <source>
        <dbReference type="ARBA" id="ARBA00022622"/>
    </source>
</evidence>
<evidence type="ECO:0000256" key="22">
    <source>
        <dbReference type="RuleBase" id="RU004335"/>
    </source>
</evidence>
<dbReference type="eggNOG" id="ENOG502SI3D">
    <property type="taxonomic scope" value="Eukaryota"/>
</dbReference>
<reference evidence="26" key="1">
    <citation type="journal article" date="2014" name="Genome Announc.">
        <title>Draft genome sequence of the formaldehyde-resistant fungus Byssochlamys spectabilis No. 5 (anamorph Paecilomyces variotii No. 5) (NBRC109023).</title>
        <authorList>
            <person name="Oka T."/>
            <person name="Ekino K."/>
            <person name="Fukuda K."/>
            <person name="Nomura Y."/>
        </authorList>
    </citation>
    <scope>NUCLEOTIDE SEQUENCE [LARGE SCALE GENOMIC DNA]</scope>
    <source>
        <strain evidence="26">No. 5 / NBRC 109023</strain>
    </source>
</reference>
<keyword evidence="9" id="KW-0964">Secreted</keyword>
<evidence type="ECO:0000256" key="16">
    <source>
        <dbReference type="ARBA" id="ARBA00023288"/>
    </source>
</evidence>
<evidence type="ECO:0000256" key="13">
    <source>
        <dbReference type="ARBA" id="ARBA00023136"/>
    </source>
</evidence>
<dbReference type="Pfam" id="PF00332">
    <property type="entry name" value="Glyco_hydro_17"/>
    <property type="match status" value="1"/>
</dbReference>
<evidence type="ECO:0000256" key="11">
    <source>
        <dbReference type="ARBA" id="ARBA00022729"/>
    </source>
</evidence>
<evidence type="ECO:0000256" key="17">
    <source>
        <dbReference type="ARBA" id="ARBA00023316"/>
    </source>
</evidence>
<evidence type="ECO:0000256" key="2">
    <source>
        <dbReference type="ARBA" id="ARBA00004191"/>
    </source>
</evidence>
<comment type="caution">
    <text evidence="25">The sequence shown here is derived from an EMBL/GenBank/DDBJ whole genome shotgun (WGS) entry which is preliminary data.</text>
</comment>
<keyword evidence="8" id="KW-0134">Cell wall</keyword>
<evidence type="ECO:0000256" key="12">
    <source>
        <dbReference type="ARBA" id="ARBA00022801"/>
    </source>
</evidence>
<dbReference type="AlphaFoldDB" id="V5G6X7"/>
<organism evidence="25 26">
    <name type="scientific">Byssochlamys spectabilis (strain No. 5 / NBRC 109023)</name>
    <name type="common">Paecilomyces variotii</name>
    <dbReference type="NCBI Taxonomy" id="1356009"/>
    <lineage>
        <taxon>Eukaryota</taxon>
        <taxon>Fungi</taxon>
        <taxon>Dikarya</taxon>
        <taxon>Ascomycota</taxon>
        <taxon>Pezizomycotina</taxon>
        <taxon>Eurotiomycetes</taxon>
        <taxon>Eurotiomycetidae</taxon>
        <taxon>Eurotiales</taxon>
        <taxon>Thermoascaceae</taxon>
        <taxon>Paecilomyces</taxon>
    </lineage>
</organism>
<name>V5G6X7_BYSSN</name>
<feature type="region of interest" description="Disordered" evidence="23">
    <location>
        <begin position="356"/>
        <end position="380"/>
    </location>
</feature>
<evidence type="ECO:0000256" key="5">
    <source>
        <dbReference type="ARBA" id="ARBA00012780"/>
    </source>
</evidence>
<evidence type="ECO:0000256" key="18">
    <source>
        <dbReference type="ARBA" id="ARBA00023326"/>
    </source>
</evidence>
<keyword evidence="26" id="KW-1185">Reference proteome</keyword>
<evidence type="ECO:0000256" key="23">
    <source>
        <dbReference type="SAM" id="MobiDB-lite"/>
    </source>
</evidence>
<evidence type="ECO:0000256" key="8">
    <source>
        <dbReference type="ARBA" id="ARBA00022512"/>
    </source>
</evidence>
<comment type="similarity">
    <text evidence="4 22">Belongs to the glycosyl hydrolase 17 family.</text>
</comment>
<gene>
    <name evidence="25" type="ORF">PVAR5_5283</name>
</gene>
<evidence type="ECO:0000256" key="4">
    <source>
        <dbReference type="ARBA" id="ARBA00008773"/>
    </source>
</evidence>